<evidence type="ECO:0000256" key="5">
    <source>
        <dbReference type="ARBA" id="ARBA00022989"/>
    </source>
</evidence>
<reference evidence="9 10" key="1">
    <citation type="submission" date="2016-12" db="EMBL/GenBank/DDBJ databases">
        <title>The draft genome sequence of Actinophytocola xinjiangensis.</title>
        <authorList>
            <person name="Wang W."/>
            <person name="Yuan L."/>
        </authorList>
    </citation>
    <scope>NUCLEOTIDE SEQUENCE [LARGE SCALE GENOMIC DNA]</scope>
    <source>
        <strain evidence="9 10">CGMCC 4.4663</strain>
    </source>
</reference>
<comment type="subcellular location">
    <subcellularLocation>
        <location evidence="1">Cell membrane</location>
        <topology evidence="1">Multi-pass membrane protein</topology>
    </subcellularLocation>
</comment>
<dbReference type="PANTHER" id="PTHR24221">
    <property type="entry name" value="ATP-BINDING CASSETTE SUB-FAMILY B"/>
    <property type="match status" value="1"/>
</dbReference>
<dbReference type="GO" id="GO:0034040">
    <property type="term" value="F:ATPase-coupled lipid transmembrane transporter activity"/>
    <property type="evidence" value="ECO:0007669"/>
    <property type="project" value="TreeGrafter"/>
</dbReference>
<gene>
    <name evidence="9" type="ORF">BLA60_04695</name>
</gene>
<dbReference type="OrthoDB" id="9806127at2"/>
<dbReference type="PROSITE" id="PS00211">
    <property type="entry name" value="ABC_TRANSPORTER_1"/>
    <property type="match status" value="1"/>
</dbReference>
<evidence type="ECO:0000313" key="9">
    <source>
        <dbReference type="EMBL" id="OLF14422.1"/>
    </source>
</evidence>
<keyword evidence="6 7" id="KW-0472">Membrane</keyword>
<dbReference type="GO" id="GO:0005524">
    <property type="term" value="F:ATP binding"/>
    <property type="evidence" value="ECO:0007669"/>
    <property type="project" value="UniProtKB-KW"/>
</dbReference>
<comment type="caution">
    <text evidence="9">The sequence shown here is derived from an EMBL/GenBank/DDBJ whole genome shotgun (WGS) entry which is preliminary data.</text>
</comment>
<name>A0A7Z1B1U5_9PSEU</name>
<evidence type="ECO:0000256" key="6">
    <source>
        <dbReference type="ARBA" id="ARBA00023136"/>
    </source>
</evidence>
<evidence type="ECO:0000259" key="8">
    <source>
        <dbReference type="PROSITE" id="PS50893"/>
    </source>
</evidence>
<dbReference type="Proteomes" id="UP000185696">
    <property type="component" value="Unassembled WGS sequence"/>
</dbReference>
<dbReference type="GO" id="GO:0016887">
    <property type="term" value="F:ATP hydrolysis activity"/>
    <property type="evidence" value="ECO:0007669"/>
    <property type="project" value="InterPro"/>
</dbReference>
<dbReference type="SUPFAM" id="SSF52540">
    <property type="entry name" value="P-loop containing nucleoside triphosphate hydrolases"/>
    <property type="match status" value="1"/>
</dbReference>
<dbReference type="Gene3D" id="3.40.50.300">
    <property type="entry name" value="P-loop containing nucleotide triphosphate hydrolases"/>
    <property type="match status" value="1"/>
</dbReference>
<dbReference type="PANTHER" id="PTHR24221:SF646">
    <property type="entry name" value="HAEMOLYSIN SECRETION ATP-BINDING PROTEIN"/>
    <property type="match status" value="1"/>
</dbReference>
<dbReference type="SUPFAM" id="SSF90123">
    <property type="entry name" value="ABC transporter transmembrane region"/>
    <property type="match status" value="1"/>
</dbReference>
<keyword evidence="5 7" id="KW-1133">Transmembrane helix</keyword>
<organism evidence="9 10">
    <name type="scientific">Actinophytocola xinjiangensis</name>
    <dbReference type="NCBI Taxonomy" id="485602"/>
    <lineage>
        <taxon>Bacteria</taxon>
        <taxon>Bacillati</taxon>
        <taxon>Actinomycetota</taxon>
        <taxon>Actinomycetes</taxon>
        <taxon>Pseudonocardiales</taxon>
        <taxon>Pseudonocardiaceae</taxon>
    </lineage>
</organism>
<dbReference type="Gene3D" id="1.20.1560.10">
    <property type="entry name" value="ABC transporter type 1, transmembrane domain"/>
    <property type="match status" value="1"/>
</dbReference>
<dbReference type="InterPro" id="IPR036640">
    <property type="entry name" value="ABC1_TM_sf"/>
</dbReference>
<dbReference type="InterPro" id="IPR003593">
    <property type="entry name" value="AAA+_ATPase"/>
</dbReference>
<accession>A0A7Z1B1U5</accession>
<evidence type="ECO:0000256" key="2">
    <source>
        <dbReference type="ARBA" id="ARBA00022692"/>
    </source>
</evidence>
<dbReference type="RefSeq" id="WP_075131370.1">
    <property type="nucleotide sequence ID" value="NZ_MSIF01000001.1"/>
</dbReference>
<evidence type="ECO:0000256" key="7">
    <source>
        <dbReference type="SAM" id="Phobius"/>
    </source>
</evidence>
<sequence length="606" mass="65255">MILADRIRAWLGLAALLRGARVRQLVPAAALVVVSGVLPVTFILAMGQVVATVWSTSDVPDTATSWLVVAVLAMTAQQLLDPLWTVLTTGIARSIDRHAHHRLITNALSAPLATAERGDVSGKLADAVRLHRQGLPTPGSGAAALLPLTARYLQLGAAVAVVGVTVSWLVAVPLLAAAVLLRIGHRGALSRYFHHYWHGLADERKRVFYLHNLGTDSVSAKEIRALRLTGWLRERTGRETAAYLAKTWKARREVYFGPFLRYTAVGFGVGVFAIVTIAVLHGQDPGVAGLVVAAQATLVPLRFGRGIPDCDTATEHGHLAHDVITGHERAVRAAHTAARAPAEPVTIRRDAAITFEHVHFRYPGADRDLLRDVRLTIPAGRSTAIVGLNGAGKTTMIKLLAGFHTPTHGRITVGEHDLGDLDPVAWRQRIAALTQNFTRFDLTLRDNVLLGAAHRPPDHGALLDAITLANAREILEALPHGLDTVLSPRYHGGVGLSGGQWQRIALARALYAQAMGASLVVLDEPTAQLDPRAEAAFHQEFFELTAGVTTLVIAHRFSTVRRTDAIAVLDGGTITEHGTHDELLARSGTYATMFRLQADRFDQLAG</sequence>
<feature type="transmembrane region" description="Helical" evidence="7">
    <location>
        <begin position="259"/>
        <end position="280"/>
    </location>
</feature>
<feature type="transmembrane region" description="Helical" evidence="7">
    <location>
        <begin position="155"/>
        <end position="181"/>
    </location>
</feature>
<protein>
    <recommendedName>
        <fullName evidence="8">ABC transporter domain-containing protein</fullName>
    </recommendedName>
</protein>
<proteinExistence type="predicted"/>
<keyword evidence="3" id="KW-0547">Nucleotide-binding</keyword>
<evidence type="ECO:0000256" key="3">
    <source>
        <dbReference type="ARBA" id="ARBA00022741"/>
    </source>
</evidence>
<evidence type="ECO:0000256" key="1">
    <source>
        <dbReference type="ARBA" id="ARBA00004651"/>
    </source>
</evidence>
<keyword evidence="10" id="KW-1185">Reference proteome</keyword>
<evidence type="ECO:0000313" key="10">
    <source>
        <dbReference type="Proteomes" id="UP000185696"/>
    </source>
</evidence>
<dbReference type="InterPro" id="IPR027417">
    <property type="entry name" value="P-loop_NTPase"/>
</dbReference>
<dbReference type="SMART" id="SM00382">
    <property type="entry name" value="AAA"/>
    <property type="match status" value="1"/>
</dbReference>
<dbReference type="InterPro" id="IPR003439">
    <property type="entry name" value="ABC_transporter-like_ATP-bd"/>
</dbReference>
<keyword evidence="4" id="KW-0067">ATP-binding</keyword>
<dbReference type="InterPro" id="IPR017871">
    <property type="entry name" value="ABC_transporter-like_CS"/>
</dbReference>
<dbReference type="Pfam" id="PF00005">
    <property type="entry name" value="ABC_tran"/>
    <property type="match status" value="1"/>
</dbReference>
<feature type="domain" description="ABC transporter" evidence="8">
    <location>
        <begin position="353"/>
        <end position="596"/>
    </location>
</feature>
<dbReference type="InterPro" id="IPR039421">
    <property type="entry name" value="Type_1_exporter"/>
</dbReference>
<dbReference type="PROSITE" id="PS50893">
    <property type="entry name" value="ABC_TRANSPORTER_2"/>
    <property type="match status" value="1"/>
</dbReference>
<keyword evidence="2 7" id="KW-0812">Transmembrane</keyword>
<dbReference type="EMBL" id="MSIF01000001">
    <property type="protein sequence ID" value="OLF14422.1"/>
    <property type="molecule type" value="Genomic_DNA"/>
</dbReference>
<feature type="transmembrane region" description="Helical" evidence="7">
    <location>
        <begin position="32"/>
        <end position="51"/>
    </location>
</feature>
<dbReference type="GO" id="GO:0005886">
    <property type="term" value="C:plasma membrane"/>
    <property type="evidence" value="ECO:0007669"/>
    <property type="project" value="UniProtKB-SubCell"/>
</dbReference>
<evidence type="ECO:0000256" key="4">
    <source>
        <dbReference type="ARBA" id="ARBA00022840"/>
    </source>
</evidence>
<dbReference type="AlphaFoldDB" id="A0A7Z1B1U5"/>